<organism evidence="2 3">
    <name type="scientific">Cymbomonas tetramitiformis</name>
    <dbReference type="NCBI Taxonomy" id="36881"/>
    <lineage>
        <taxon>Eukaryota</taxon>
        <taxon>Viridiplantae</taxon>
        <taxon>Chlorophyta</taxon>
        <taxon>Pyramimonadophyceae</taxon>
        <taxon>Pyramimonadales</taxon>
        <taxon>Pyramimonadaceae</taxon>
        <taxon>Cymbomonas</taxon>
    </lineage>
</organism>
<accession>A0AAE0FFT6</accession>
<evidence type="ECO:0000313" key="2">
    <source>
        <dbReference type="EMBL" id="KAK3258794.1"/>
    </source>
</evidence>
<dbReference type="InterPro" id="IPR000477">
    <property type="entry name" value="RT_dom"/>
</dbReference>
<proteinExistence type="predicted"/>
<dbReference type="CDD" id="cd01650">
    <property type="entry name" value="RT_nLTR_like"/>
    <property type="match status" value="1"/>
</dbReference>
<keyword evidence="3" id="KW-1185">Reference proteome</keyword>
<reference evidence="2 3" key="1">
    <citation type="journal article" date="2015" name="Genome Biol. Evol.">
        <title>Comparative Genomics of a Bacterivorous Green Alga Reveals Evolutionary Causalities and Consequences of Phago-Mixotrophic Mode of Nutrition.</title>
        <authorList>
            <person name="Burns J.A."/>
            <person name="Paasch A."/>
            <person name="Narechania A."/>
            <person name="Kim E."/>
        </authorList>
    </citation>
    <scope>NUCLEOTIDE SEQUENCE [LARGE SCALE GENOMIC DNA]</scope>
    <source>
        <strain evidence="2 3">PLY_AMNH</strain>
    </source>
</reference>
<feature type="domain" description="Reverse transcriptase" evidence="1">
    <location>
        <begin position="284"/>
        <end position="502"/>
    </location>
</feature>
<dbReference type="AlphaFoldDB" id="A0AAE0FFT6"/>
<evidence type="ECO:0000259" key="1">
    <source>
        <dbReference type="Pfam" id="PF00078"/>
    </source>
</evidence>
<dbReference type="Pfam" id="PF00078">
    <property type="entry name" value="RVT_1"/>
    <property type="match status" value="1"/>
</dbReference>
<evidence type="ECO:0000313" key="3">
    <source>
        <dbReference type="Proteomes" id="UP001190700"/>
    </source>
</evidence>
<dbReference type="Proteomes" id="UP001190700">
    <property type="component" value="Unassembled WGS sequence"/>
</dbReference>
<gene>
    <name evidence="2" type="ORF">CYMTET_32168</name>
</gene>
<name>A0AAE0FFT6_9CHLO</name>
<dbReference type="EMBL" id="LGRX02019259">
    <property type="protein sequence ID" value="KAK3258794.1"/>
    <property type="molecule type" value="Genomic_DNA"/>
</dbReference>
<sequence length="507" mass="58026">MKGFTKENGSQCNERSGQLYQKQYFEHTRKGKTLKMSMQIPKGKEGLAAKTFHDWKRQLSDEAFEHILPLTVDQKKLLRSVLEQAFDGDERDKLRRKIDEIDRETGREKGNIDEAGEAVARALQKAVREAYKERGLPLYRVERLETELLNGRLEGDEEYTETEWDAWLEQQYAEEKEEANKILERHEEKRKGRAKKAIQQRYWKSPKQYHKKIYSTALKNGHLEQREIAALKKRDGKLATGSKEIADAMGEHIAMSEPYKMAEGDTTLCDEMPWLDEIQSEYLNYRPIALLDGLFKLYTAMLAGHLVKFGEINGIISEVQEGSRKDHNTLRQLTRVTNAIEDANISKQQLMACYVDFENAYGSVDHDRLVRTLEYLGVPAGLVGAIKDVKVGAHGYKHKYATDEDTLGPLRTATGAFVDDLVILTGGVDHMNCQLKKLEEFAKWSGLEVNKTKTVLTGVKHGYKAIDDEVFGRVRYTTRKGQKAKFPSLKPHETYKYLGMHLTMTGN</sequence>
<comment type="caution">
    <text evidence="2">The sequence shown here is derived from an EMBL/GenBank/DDBJ whole genome shotgun (WGS) entry which is preliminary data.</text>
</comment>
<protein>
    <recommendedName>
        <fullName evidence="1">Reverse transcriptase domain-containing protein</fullName>
    </recommendedName>
</protein>
<dbReference type="PANTHER" id="PTHR19446">
    <property type="entry name" value="REVERSE TRANSCRIPTASES"/>
    <property type="match status" value="1"/>
</dbReference>